<comment type="caution">
    <text evidence="7">The sequence shown here is derived from an EMBL/GenBank/DDBJ whole genome shotgun (WGS) entry which is preliminary data.</text>
</comment>
<feature type="transmembrane region" description="Helical" evidence="5">
    <location>
        <begin position="30"/>
        <end position="50"/>
    </location>
</feature>
<evidence type="ECO:0000313" key="8">
    <source>
        <dbReference type="Proteomes" id="UP000185744"/>
    </source>
</evidence>
<feature type="transmembrane region" description="Helical" evidence="5">
    <location>
        <begin position="6"/>
        <end position="23"/>
    </location>
</feature>
<accession>A0A1Q6DTX5</accession>
<feature type="domain" description="Sodium/calcium exchanger membrane region" evidence="6">
    <location>
        <begin position="9"/>
        <end position="144"/>
    </location>
</feature>
<comment type="subcellular location">
    <subcellularLocation>
        <location evidence="1">Membrane</location>
        <topology evidence="1">Multi-pass membrane protein</topology>
    </subcellularLocation>
</comment>
<dbReference type="PANTHER" id="PTHR10846:SF8">
    <property type="entry name" value="INNER MEMBRANE PROTEIN YRBG"/>
    <property type="match status" value="1"/>
</dbReference>
<dbReference type="FunCoup" id="A0A1Q6DTX5">
    <property type="interactions" value="18"/>
</dbReference>
<evidence type="ECO:0000256" key="4">
    <source>
        <dbReference type="ARBA" id="ARBA00023136"/>
    </source>
</evidence>
<feature type="transmembrane region" description="Helical" evidence="5">
    <location>
        <begin position="104"/>
        <end position="120"/>
    </location>
</feature>
<feature type="transmembrane region" description="Helical" evidence="5">
    <location>
        <begin position="126"/>
        <end position="144"/>
    </location>
</feature>
<dbReference type="EMBL" id="MSDW01000001">
    <property type="protein sequence ID" value="OKY77797.1"/>
    <property type="molecule type" value="Genomic_DNA"/>
</dbReference>
<feature type="transmembrane region" description="Helical" evidence="5">
    <location>
        <begin position="275"/>
        <end position="292"/>
    </location>
</feature>
<evidence type="ECO:0000313" key="7">
    <source>
        <dbReference type="EMBL" id="OKY77797.1"/>
    </source>
</evidence>
<organism evidence="7 8">
    <name type="scientific">Methanohalarchaeum thermophilum</name>
    <dbReference type="NCBI Taxonomy" id="1903181"/>
    <lineage>
        <taxon>Archaea</taxon>
        <taxon>Methanobacteriati</taxon>
        <taxon>Methanobacteriota</taxon>
        <taxon>Methanonatronarchaeia</taxon>
        <taxon>Methanonatronarchaeales</taxon>
        <taxon>Methanonatronarchaeaceae</taxon>
        <taxon>Candidatus Methanohalarchaeum</taxon>
    </lineage>
</organism>
<dbReference type="GO" id="GO:0006874">
    <property type="term" value="P:intracellular calcium ion homeostasis"/>
    <property type="evidence" value="ECO:0007669"/>
    <property type="project" value="TreeGrafter"/>
</dbReference>
<evidence type="ECO:0000256" key="1">
    <source>
        <dbReference type="ARBA" id="ARBA00004141"/>
    </source>
</evidence>
<evidence type="ECO:0000256" key="2">
    <source>
        <dbReference type="ARBA" id="ARBA00022692"/>
    </source>
</evidence>
<dbReference type="STRING" id="1903181.BTN85_0269"/>
<name>A0A1Q6DTX5_METT1</name>
<dbReference type="InterPro" id="IPR004481">
    <property type="entry name" value="K/Na/Ca-exchanger"/>
</dbReference>
<dbReference type="Pfam" id="PF01699">
    <property type="entry name" value="Na_Ca_ex"/>
    <property type="match status" value="2"/>
</dbReference>
<keyword evidence="3 5" id="KW-1133">Transmembrane helix</keyword>
<feature type="domain" description="Sodium/calcium exchanger membrane region" evidence="6">
    <location>
        <begin position="176"/>
        <end position="314"/>
    </location>
</feature>
<dbReference type="InParanoid" id="A0A1Q6DTX5"/>
<dbReference type="InterPro" id="IPR004837">
    <property type="entry name" value="NaCa_Exmemb"/>
</dbReference>
<feature type="transmembrane region" description="Helical" evidence="5">
    <location>
        <begin position="211"/>
        <end position="230"/>
    </location>
</feature>
<dbReference type="Gene3D" id="1.20.1420.30">
    <property type="entry name" value="NCX, central ion-binding region"/>
    <property type="match status" value="1"/>
</dbReference>
<dbReference type="GO" id="GO:0008273">
    <property type="term" value="F:calcium, potassium:sodium antiporter activity"/>
    <property type="evidence" value="ECO:0007669"/>
    <property type="project" value="TreeGrafter"/>
</dbReference>
<feature type="transmembrane region" description="Helical" evidence="5">
    <location>
        <begin position="242"/>
        <end position="263"/>
    </location>
</feature>
<dbReference type="Proteomes" id="UP000185744">
    <property type="component" value="Unassembled WGS sequence"/>
</dbReference>
<evidence type="ECO:0000256" key="3">
    <source>
        <dbReference type="ARBA" id="ARBA00022989"/>
    </source>
</evidence>
<dbReference type="GO" id="GO:0005886">
    <property type="term" value="C:plasma membrane"/>
    <property type="evidence" value="ECO:0007669"/>
    <property type="project" value="TreeGrafter"/>
</dbReference>
<feature type="transmembrane region" description="Helical" evidence="5">
    <location>
        <begin position="174"/>
        <end position="191"/>
    </location>
</feature>
<dbReference type="AlphaFoldDB" id="A0A1Q6DTX5"/>
<sequence length="319" mass="35243">MFFSVFIPFLIFLVGVLVLIYSVEELVENITKTAILGGVSTFILAVIFAGMDFENWVFGIASILGGLPGIAIGSAFGSAYFLVGVAVAVAGLISPFEVEVDKDYLFLMLASPLLVLPFLLNGSLTRLDGGLLLLIFGSIIYYIYREERKGRETFRDEETEEAIKEIRKEEHGRSYYLLLVAIYLVGIIIGSELAVRGAKGIVSVLKLSQTIFGMTFVGAVMSLEEILLVLEPVRKERPSIAVGNILGSLIFFSTGNIGLIAITKSFYIDPLVLSFYWPILLISTVITAIFLYKGKIKRLEALLLGILYVIYWIANYNFL</sequence>
<proteinExistence type="predicted"/>
<gene>
    <name evidence="7" type="ORF">BTN85_0269</name>
</gene>
<evidence type="ECO:0000259" key="6">
    <source>
        <dbReference type="Pfam" id="PF01699"/>
    </source>
</evidence>
<reference evidence="7" key="1">
    <citation type="submission" date="2016-12" db="EMBL/GenBank/DDBJ databases">
        <title>Discovery of methanogenic haloarchaea.</title>
        <authorList>
            <person name="Sorokin D.Y."/>
            <person name="Makarova K.S."/>
            <person name="Abbas B."/>
            <person name="Ferrer M."/>
            <person name="Golyshin P.N."/>
        </authorList>
    </citation>
    <scope>NUCLEOTIDE SEQUENCE [LARGE SCALE GENOMIC DNA]</scope>
    <source>
        <strain evidence="7">HMET1</strain>
    </source>
</reference>
<feature type="transmembrane region" description="Helical" evidence="5">
    <location>
        <begin position="70"/>
        <end position="92"/>
    </location>
</feature>
<feature type="transmembrane region" description="Helical" evidence="5">
    <location>
        <begin position="299"/>
        <end position="318"/>
    </location>
</feature>
<dbReference type="InterPro" id="IPR044880">
    <property type="entry name" value="NCX_ion-bd_dom_sf"/>
</dbReference>
<keyword evidence="8" id="KW-1185">Reference proteome</keyword>
<keyword evidence="4 5" id="KW-0472">Membrane</keyword>
<dbReference type="GO" id="GO:0005262">
    <property type="term" value="F:calcium channel activity"/>
    <property type="evidence" value="ECO:0007669"/>
    <property type="project" value="TreeGrafter"/>
</dbReference>
<protein>
    <submittedName>
        <fullName evidence="7">Ca2+/Na+ antiporter</fullName>
    </submittedName>
</protein>
<dbReference type="PANTHER" id="PTHR10846">
    <property type="entry name" value="SODIUM/POTASSIUM/CALCIUM EXCHANGER"/>
    <property type="match status" value="1"/>
</dbReference>
<keyword evidence="2 5" id="KW-0812">Transmembrane</keyword>
<evidence type="ECO:0000256" key="5">
    <source>
        <dbReference type="SAM" id="Phobius"/>
    </source>
</evidence>